<dbReference type="PANTHER" id="PTHR31964:SF113">
    <property type="entry name" value="USPA DOMAIN-CONTAINING PROTEIN"/>
    <property type="match status" value="1"/>
</dbReference>
<evidence type="ECO:0000256" key="1">
    <source>
        <dbReference type="ARBA" id="ARBA00008791"/>
    </source>
</evidence>
<dbReference type="STRING" id="2064.TR51_10305"/>
<dbReference type="RefSeq" id="WP_043910297.1">
    <property type="nucleotide sequence ID" value="NZ_JXZB01000002.1"/>
</dbReference>
<accession>A0A0D0NZJ0</accession>
<keyword evidence="4" id="KW-1185">Reference proteome</keyword>
<evidence type="ECO:0000313" key="4">
    <source>
        <dbReference type="Proteomes" id="UP000032066"/>
    </source>
</evidence>
<dbReference type="EMBL" id="JXZB01000002">
    <property type="protein sequence ID" value="KIQ64621.1"/>
    <property type="molecule type" value="Genomic_DNA"/>
</dbReference>
<dbReference type="PANTHER" id="PTHR31964">
    <property type="entry name" value="ADENINE NUCLEOTIDE ALPHA HYDROLASES-LIKE SUPERFAMILY PROTEIN"/>
    <property type="match status" value="1"/>
</dbReference>
<feature type="domain" description="UspA" evidence="2">
    <location>
        <begin position="9"/>
        <end position="143"/>
    </location>
</feature>
<dbReference type="PRINTS" id="PR01438">
    <property type="entry name" value="UNVRSLSTRESS"/>
</dbReference>
<evidence type="ECO:0000313" key="3">
    <source>
        <dbReference type="EMBL" id="KIQ64621.1"/>
    </source>
</evidence>
<evidence type="ECO:0000259" key="2">
    <source>
        <dbReference type="Pfam" id="PF00582"/>
    </source>
</evidence>
<name>A0A0D0NZJ0_KITGR</name>
<reference evidence="3 4" key="1">
    <citation type="submission" date="2015-02" db="EMBL/GenBank/DDBJ databases">
        <title>Draft genome sequence of Kitasatospora griseola MF730-N6, a bafilomycin, terpentecin and satosporin producer.</title>
        <authorList>
            <person name="Arens J.C."/>
            <person name="Haltli B."/>
            <person name="Kerr R.G."/>
        </authorList>
    </citation>
    <scope>NUCLEOTIDE SEQUENCE [LARGE SCALE GENOMIC DNA]</scope>
    <source>
        <strain evidence="3 4">MF730-N6</strain>
    </source>
</reference>
<dbReference type="OrthoDB" id="6174426at2"/>
<sequence length="147" mass="15528">MDGRVPDVRRIVVGVDGSASSRRALWWAIGQARLTGAVVDAVIAWIYPTLYGWAMTAPDPQLHHTAEQVLARAVEEVAGARPPVEIRQIAVVGHAARVLLEQSRGADLLVVGSRGHGGFTGALLGSVSLHCVQHATCPVVVVRGTTD</sequence>
<dbReference type="PATRIC" id="fig|2064.6.peg.2192"/>
<proteinExistence type="inferred from homology"/>
<dbReference type="AlphaFoldDB" id="A0A0D0NZJ0"/>
<dbReference type="Gene3D" id="3.40.50.620">
    <property type="entry name" value="HUPs"/>
    <property type="match status" value="1"/>
</dbReference>
<gene>
    <name evidence="3" type="ORF">TR51_10305</name>
</gene>
<dbReference type="Proteomes" id="UP000032066">
    <property type="component" value="Unassembled WGS sequence"/>
</dbReference>
<dbReference type="Pfam" id="PF00582">
    <property type="entry name" value="Usp"/>
    <property type="match status" value="1"/>
</dbReference>
<protein>
    <recommendedName>
        <fullName evidence="2">UspA domain-containing protein</fullName>
    </recommendedName>
</protein>
<comment type="similarity">
    <text evidence="1">Belongs to the universal stress protein A family.</text>
</comment>
<dbReference type="InterPro" id="IPR014729">
    <property type="entry name" value="Rossmann-like_a/b/a_fold"/>
</dbReference>
<dbReference type="SUPFAM" id="SSF52402">
    <property type="entry name" value="Adenine nucleotide alpha hydrolases-like"/>
    <property type="match status" value="1"/>
</dbReference>
<dbReference type="InterPro" id="IPR006016">
    <property type="entry name" value="UspA"/>
</dbReference>
<dbReference type="InterPro" id="IPR006015">
    <property type="entry name" value="Universal_stress_UspA"/>
</dbReference>
<comment type="caution">
    <text evidence="3">The sequence shown here is derived from an EMBL/GenBank/DDBJ whole genome shotgun (WGS) entry which is preliminary data.</text>
</comment>
<organism evidence="3 4">
    <name type="scientific">Kitasatospora griseola</name>
    <name type="common">Streptomyces griseolosporeus</name>
    <dbReference type="NCBI Taxonomy" id="2064"/>
    <lineage>
        <taxon>Bacteria</taxon>
        <taxon>Bacillati</taxon>
        <taxon>Actinomycetota</taxon>
        <taxon>Actinomycetes</taxon>
        <taxon>Kitasatosporales</taxon>
        <taxon>Streptomycetaceae</taxon>
        <taxon>Kitasatospora</taxon>
    </lineage>
</organism>